<dbReference type="EMBL" id="JAMZMK010009523">
    <property type="protein sequence ID" value="KAI7735260.1"/>
    <property type="molecule type" value="Genomic_DNA"/>
</dbReference>
<organism evidence="1 2">
    <name type="scientific">Ambrosia artemisiifolia</name>
    <name type="common">Common ragweed</name>
    <dbReference type="NCBI Taxonomy" id="4212"/>
    <lineage>
        <taxon>Eukaryota</taxon>
        <taxon>Viridiplantae</taxon>
        <taxon>Streptophyta</taxon>
        <taxon>Embryophyta</taxon>
        <taxon>Tracheophyta</taxon>
        <taxon>Spermatophyta</taxon>
        <taxon>Magnoliopsida</taxon>
        <taxon>eudicotyledons</taxon>
        <taxon>Gunneridae</taxon>
        <taxon>Pentapetalae</taxon>
        <taxon>asterids</taxon>
        <taxon>campanulids</taxon>
        <taxon>Asterales</taxon>
        <taxon>Asteraceae</taxon>
        <taxon>Asteroideae</taxon>
        <taxon>Heliantheae alliance</taxon>
        <taxon>Heliantheae</taxon>
        <taxon>Ambrosia</taxon>
    </lineage>
</organism>
<protein>
    <submittedName>
        <fullName evidence="1">Uncharacterized protein</fullName>
    </submittedName>
</protein>
<proteinExistence type="predicted"/>
<sequence length="127" mass="14139">MVIASTNKICSEVVVAAVPRAETVEKSDYFRFGIRDSLAIEPSFLQDAVEYAECEAIVKDFPPFKGIEDMDLVMVDVAIMELGLCGNYMHDLSSSGTRCMSRSLLFQYRFPVSRVVEDGILFGLLNV</sequence>
<dbReference type="AlphaFoldDB" id="A0AAD5C5T4"/>
<keyword evidence="2" id="KW-1185">Reference proteome</keyword>
<reference evidence="1" key="1">
    <citation type="submission" date="2022-06" db="EMBL/GenBank/DDBJ databases">
        <title>Uncovering the hologenomic basis of an extraordinary plant invasion.</title>
        <authorList>
            <person name="Bieker V.C."/>
            <person name="Martin M.D."/>
            <person name="Gilbert T."/>
            <person name="Hodgins K."/>
            <person name="Battlay P."/>
            <person name="Petersen B."/>
            <person name="Wilson J."/>
        </authorList>
    </citation>
    <scope>NUCLEOTIDE SEQUENCE</scope>
    <source>
        <strain evidence="1">AA19_3_7</strain>
        <tissue evidence="1">Leaf</tissue>
    </source>
</reference>
<gene>
    <name evidence="1" type="ORF">M8C21_021588</name>
</gene>
<comment type="caution">
    <text evidence="1">The sequence shown here is derived from an EMBL/GenBank/DDBJ whole genome shotgun (WGS) entry which is preliminary data.</text>
</comment>
<evidence type="ECO:0000313" key="2">
    <source>
        <dbReference type="Proteomes" id="UP001206925"/>
    </source>
</evidence>
<name>A0AAD5C5T4_AMBAR</name>
<evidence type="ECO:0000313" key="1">
    <source>
        <dbReference type="EMBL" id="KAI7735260.1"/>
    </source>
</evidence>
<dbReference type="Proteomes" id="UP001206925">
    <property type="component" value="Unassembled WGS sequence"/>
</dbReference>
<accession>A0AAD5C5T4</accession>